<evidence type="ECO:0000256" key="7">
    <source>
        <dbReference type="ARBA" id="ARBA00022989"/>
    </source>
</evidence>
<keyword evidence="6" id="KW-0532">Neurotransmitter transport</keyword>
<dbReference type="Ensembl" id="ENSSGRT00000077973.1">
    <property type="protein sequence ID" value="ENSSGRP00000073221.1"/>
    <property type="gene ID" value="ENSSGRG00000036762.1"/>
</dbReference>
<evidence type="ECO:0000256" key="4">
    <source>
        <dbReference type="ARBA" id="ARBA00022553"/>
    </source>
</evidence>
<dbReference type="Pfam" id="PF23894">
    <property type="entry name" value="LD_SV2"/>
    <property type="match status" value="1"/>
</dbReference>
<name>A0A672QBV7_SINGR</name>
<dbReference type="InterPro" id="IPR055415">
    <property type="entry name" value="LD_SV2"/>
</dbReference>
<dbReference type="Pfam" id="PF07690">
    <property type="entry name" value="MFS_1"/>
    <property type="match status" value="1"/>
</dbReference>
<keyword evidence="7 13" id="KW-1133">Transmembrane helix</keyword>
<comment type="subcellular location">
    <subcellularLocation>
        <location evidence="1">Cytoplasmic vesicle</location>
        <location evidence="1">Secretory vesicle</location>
        <location evidence="1">Synaptic vesicle membrane</location>
        <topology evidence="1">Multi-pass membrane protein</topology>
    </subcellularLocation>
</comment>
<dbReference type="InterPro" id="IPR022308">
    <property type="entry name" value="SV2"/>
</dbReference>
<dbReference type="Proteomes" id="UP000472262">
    <property type="component" value="Unassembled WGS sequence"/>
</dbReference>
<dbReference type="Gene3D" id="2.160.20.80">
    <property type="entry name" value="E3 ubiquitin-protein ligase SopA"/>
    <property type="match status" value="1"/>
</dbReference>
<dbReference type="FunFam" id="2.160.20.80:FF:000001">
    <property type="entry name" value="Synaptic vesicle glycoprotein 2A"/>
    <property type="match status" value="1"/>
</dbReference>
<organism evidence="15 16">
    <name type="scientific">Sinocyclocheilus grahami</name>
    <name type="common">Dianchi golden-line fish</name>
    <name type="synonym">Barbus grahami</name>
    <dbReference type="NCBI Taxonomy" id="75366"/>
    <lineage>
        <taxon>Eukaryota</taxon>
        <taxon>Metazoa</taxon>
        <taxon>Chordata</taxon>
        <taxon>Craniata</taxon>
        <taxon>Vertebrata</taxon>
        <taxon>Euteleostomi</taxon>
        <taxon>Actinopterygii</taxon>
        <taxon>Neopterygii</taxon>
        <taxon>Teleostei</taxon>
        <taxon>Ostariophysi</taxon>
        <taxon>Cypriniformes</taxon>
        <taxon>Cyprinidae</taxon>
        <taxon>Cyprininae</taxon>
        <taxon>Sinocyclocheilus</taxon>
    </lineage>
</organism>
<evidence type="ECO:0000256" key="8">
    <source>
        <dbReference type="ARBA" id="ARBA00023018"/>
    </source>
</evidence>
<evidence type="ECO:0000256" key="2">
    <source>
        <dbReference type="ARBA" id="ARBA00008335"/>
    </source>
</evidence>
<gene>
    <name evidence="15" type="primary">LOC107581822</name>
</gene>
<sequence length="700" mass="79073">MLVLLLVYAGHVLAKDQLKPAKDQHKPAKDQLKPAKDQFKPTKDQPKPAYQRQDSYGYQTDYPPQEEDAASDATEGHDEEDQMYEGEYQGIPHPDEVKAARRAARAKARTVADGVSDQEELAEQYEDIMEDCGHGKFQWTLFVVLGLALMADSVECFVVALVLPSAEKDMCLSHAEKGMLGLIVFLGMMFGAFIWGGLADKVGRRKCLIIVLAMNCISAFFSSFAQGYGFFLFFRLFSGIGIGGSVPIVYSYFSEFLQMDKRGEHLSWLCMFWMMGGIYASSIAWGIIPRYGWGFSMGTEFQFHSWRVFVLVCALPAIAAFVGLLFMPESPRFLLENAKHDEAWMILKQVHDTNWRAKGEPERVFTVTQIKTPKTQEDEFIEIQTATGTAFQRWVVRTLTLTKLVNHKANSSIDCMFFNIFYGLSVWFPDMIKHLQHEEYESKLKVFHREKVEQFHFNFSLENQVHKEGEYINDKFINIEMKSVKFEDSLFVDCFFENIRSTETIFENCTIRSTVFYDTDLYEEKFIDCTFENVTFLHNKKGCHLDYEEENDVLVYLVSFLGCLAVLPGNIISALFMDKIGRIKIIGGSMLISAGCTFFLFLSFSQAAIIAWQCLFCGVSVAAWNGIQVITVELYPASKRATAFGVLNAICKLAAILGSSIFASFVGITKVIPILLSFGALVGGGVLALKLPETRKKVLL</sequence>
<keyword evidence="4" id="KW-0597">Phosphoprotein</keyword>
<dbReference type="InterPro" id="IPR036259">
    <property type="entry name" value="MFS_trans_sf"/>
</dbReference>
<evidence type="ECO:0000256" key="6">
    <source>
        <dbReference type="ARBA" id="ARBA00022775"/>
    </source>
</evidence>
<keyword evidence="8" id="KW-0770">Synapse</keyword>
<evidence type="ECO:0000256" key="12">
    <source>
        <dbReference type="SAM" id="MobiDB-lite"/>
    </source>
</evidence>
<keyword evidence="5 13" id="KW-0812">Transmembrane</keyword>
<dbReference type="GO" id="GO:0043005">
    <property type="term" value="C:neuron projection"/>
    <property type="evidence" value="ECO:0007669"/>
    <property type="project" value="TreeGrafter"/>
</dbReference>
<feature type="transmembrane region" description="Helical" evidence="13">
    <location>
        <begin position="178"/>
        <end position="196"/>
    </location>
</feature>
<dbReference type="SUPFAM" id="SSF141571">
    <property type="entry name" value="Pentapeptide repeat-like"/>
    <property type="match status" value="1"/>
</dbReference>
<reference evidence="15" key="2">
    <citation type="submission" date="2025-09" db="UniProtKB">
        <authorList>
            <consortium name="Ensembl"/>
        </authorList>
    </citation>
    <scope>IDENTIFICATION</scope>
</reference>
<feature type="transmembrane region" description="Helical" evidence="13">
    <location>
        <begin position="232"/>
        <end position="253"/>
    </location>
</feature>
<dbReference type="GO" id="GO:0030672">
    <property type="term" value="C:synaptic vesicle membrane"/>
    <property type="evidence" value="ECO:0007669"/>
    <property type="project" value="UniProtKB-SubCell"/>
</dbReference>
<dbReference type="NCBIfam" id="TIGR01299">
    <property type="entry name" value="synapt_SV2"/>
    <property type="match status" value="1"/>
</dbReference>
<reference evidence="15" key="1">
    <citation type="submission" date="2025-08" db="UniProtKB">
        <authorList>
            <consortium name="Ensembl"/>
        </authorList>
    </citation>
    <scope>IDENTIFICATION</scope>
</reference>
<dbReference type="Gene3D" id="1.20.1250.20">
    <property type="entry name" value="MFS general substrate transporter like domains"/>
    <property type="match status" value="2"/>
</dbReference>
<feature type="transmembrane region" description="Helical" evidence="13">
    <location>
        <begin position="553"/>
        <end position="576"/>
    </location>
</feature>
<dbReference type="PROSITE" id="PS00217">
    <property type="entry name" value="SUGAR_TRANSPORT_2"/>
    <property type="match status" value="1"/>
</dbReference>
<evidence type="ECO:0000256" key="1">
    <source>
        <dbReference type="ARBA" id="ARBA00004644"/>
    </source>
</evidence>
<dbReference type="PANTHER" id="PTHR23511">
    <property type="entry name" value="SYNAPTIC VESICLE GLYCOPROTEIN 2"/>
    <property type="match status" value="1"/>
</dbReference>
<feature type="transmembrane region" description="Helical" evidence="13">
    <location>
        <begin position="265"/>
        <end position="288"/>
    </location>
</feature>
<feature type="transmembrane region" description="Helical" evidence="13">
    <location>
        <begin position="583"/>
        <end position="604"/>
    </location>
</feature>
<feature type="transmembrane region" description="Helical" evidence="13">
    <location>
        <begin position="671"/>
        <end position="689"/>
    </location>
</feature>
<evidence type="ECO:0000313" key="15">
    <source>
        <dbReference type="Ensembl" id="ENSSGRP00000073221.1"/>
    </source>
</evidence>
<feature type="domain" description="Major facilitator superfamily (MFS) profile" evidence="14">
    <location>
        <begin position="141"/>
        <end position="695"/>
    </location>
</feature>
<comment type="similarity">
    <text evidence="2">Belongs to the major facilitator superfamily.</text>
</comment>
<keyword evidence="9 13" id="KW-0472">Membrane</keyword>
<dbReference type="GO" id="GO:0007268">
    <property type="term" value="P:chemical synaptic transmission"/>
    <property type="evidence" value="ECO:0007669"/>
    <property type="project" value="InterPro"/>
</dbReference>
<dbReference type="InterPro" id="IPR005828">
    <property type="entry name" value="MFS_sugar_transport-like"/>
</dbReference>
<dbReference type="InParanoid" id="A0A672QBV7"/>
<evidence type="ECO:0000256" key="9">
    <source>
        <dbReference type="ARBA" id="ARBA00023136"/>
    </source>
</evidence>
<dbReference type="SUPFAM" id="SSF103473">
    <property type="entry name" value="MFS general substrate transporter"/>
    <property type="match status" value="2"/>
</dbReference>
<evidence type="ECO:0000256" key="13">
    <source>
        <dbReference type="SAM" id="Phobius"/>
    </source>
</evidence>
<dbReference type="InterPro" id="IPR011701">
    <property type="entry name" value="MFS"/>
</dbReference>
<protein>
    <submittedName>
        <fullName evidence="15">Synaptic vesicle glycoprotein 2B-like</fullName>
    </submittedName>
</protein>
<feature type="region of interest" description="Disordered" evidence="12">
    <location>
        <begin position="19"/>
        <end position="80"/>
    </location>
</feature>
<dbReference type="PANTHER" id="PTHR23511:SF2">
    <property type="entry name" value="SYNAPTIC VESICLE GLYCOPROTEIN 2B"/>
    <property type="match status" value="1"/>
</dbReference>
<evidence type="ECO:0000256" key="11">
    <source>
        <dbReference type="ARBA" id="ARBA00023329"/>
    </source>
</evidence>
<feature type="transmembrane region" description="Helical" evidence="13">
    <location>
        <begin position="208"/>
        <end position="225"/>
    </location>
</feature>
<keyword evidence="16" id="KW-1185">Reference proteome</keyword>
<feature type="transmembrane region" description="Helical" evidence="13">
    <location>
        <begin position="139"/>
        <end position="166"/>
    </location>
</feature>
<dbReference type="Pfam" id="PF00083">
    <property type="entry name" value="Sugar_tr"/>
    <property type="match status" value="1"/>
</dbReference>
<feature type="transmembrane region" description="Helical" evidence="13">
    <location>
        <begin position="610"/>
        <end position="632"/>
    </location>
</feature>
<dbReference type="InterPro" id="IPR005829">
    <property type="entry name" value="Sugar_transporter_CS"/>
</dbReference>
<accession>A0A672QBV7</accession>
<evidence type="ECO:0000256" key="3">
    <source>
        <dbReference type="ARBA" id="ARBA00022448"/>
    </source>
</evidence>
<dbReference type="InterPro" id="IPR020846">
    <property type="entry name" value="MFS_dom"/>
</dbReference>
<keyword evidence="3" id="KW-0813">Transport</keyword>
<evidence type="ECO:0000259" key="14">
    <source>
        <dbReference type="PROSITE" id="PS50850"/>
    </source>
</evidence>
<proteinExistence type="inferred from homology"/>
<dbReference type="AlphaFoldDB" id="A0A672QBV7"/>
<keyword evidence="11" id="KW-0968">Cytoplasmic vesicle</keyword>
<keyword evidence="10" id="KW-0325">Glycoprotein</keyword>
<feature type="compositionally biased region" description="Basic and acidic residues" evidence="12">
    <location>
        <begin position="19"/>
        <end position="46"/>
    </location>
</feature>
<feature type="transmembrane region" description="Helical" evidence="13">
    <location>
        <begin position="644"/>
        <end position="665"/>
    </location>
</feature>
<evidence type="ECO:0000256" key="5">
    <source>
        <dbReference type="ARBA" id="ARBA00022692"/>
    </source>
</evidence>
<evidence type="ECO:0000256" key="10">
    <source>
        <dbReference type="ARBA" id="ARBA00023180"/>
    </source>
</evidence>
<feature type="transmembrane region" description="Helical" evidence="13">
    <location>
        <begin position="308"/>
        <end position="327"/>
    </location>
</feature>
<evidence type="ECO:0000313" key="16">
    <source>
        <dbReference type="Proteomes" id="UP000472262"/>
    </source>
</evidence>
<dbReference type="GO" id="GO:0006836">
    <property type="term" value="P:neurotransmitter transport"/>
    <property type="evidence" value="ECO:0007669"/>
    <property type="project" value="UniProtKB-KW"/>
</dbReference>
<dbReference type="FunFam" id="1.20.1250.20:FF:000009">
    <property type="entry name" value="Synaptic vesicle glycoprotein 2A"/>
    <property type="match status" value="1"/>
</dbReference>
<dbReference type="PROSITE" id="PS50850">
    <property type="entry name" value="MFS"/>
    <property type="match status" value="1"/>
</dbReference>
<dbReference type="GO" id="GO:0022857">
    <property type="term" value="F:transmembrane transporter activity"/>
    <property type="evidence" value="ECO:0007669"/>
    <property type="project" value="InterPro"/>
</dbReference>